<reference evidence="1 2" key="1">
    <citation type="journal article" date="2014" name="Agronomy (Basel)">
        <title>A Draft Genome Sequence for Ensete ventricosum, the Drought-Tolerant Tree Against Hunger.</title>
        <authorList>
            <person name="Harrison J."/>
            <person name="Moore K.A."/>
            <person name="Paszkiewicz K."/>
            <person name="Jones T."/>
            <person name="Grant M."/>
            <person name="Ambacheew D."/>
            <person name="Muzemil S."/>
            <person name="Studholme D.J."/>
        </authorList>
    </citation>
    <scope>NUCLEOTIDE SEQUENCE [LARGE SCALE GENOMIC DNA]</scope>
</reference>
<proteinExistence type="predicted"/>
<evidence type="ECO:0000313" key="1">
    <source>
        <dbReference type="EMBL" id="RRT77587.1"/>
    </source>
</evidence>
<dbReference type="InterPro" id="IPR010663">
    <property type="entry name" value="Znf_FPG/IleRS"/>
</dbReference>
<dbReference type="GO" id="GO:0006428">
    <property type="term" value="P:isoleucyl-tRNA aminoacylation"/>
    <property type="evidence" value="ECO:0007669"/>
    <property type="project" value="TreeGrafter"/>
</dbReference>
<accession>A0A444ECG5</accession>
<dbReference type="EMBL" id="AMZH03001896">
    <property type="protein sequence ID" value="RRT77587.1"/>
    <property type="molecule type" value="Genomic_DNA"/>
</dbReference>
<evidence type="ECO:0000313" key="2">
    <source>
        <dbReference type="Proteomes" id="UP000287651"/>
    </source>
</evidence>
<dbReference type="Proteomes" id="UP000287651">
    <property type="component" value="Unassembled WGS sequence"/>
</dbReference>
<dbReference type="PANTHER" id="PTHR42765:SF1">
    <property type="entry name" value="ISOLEUCINE--TRNA LIGASE, MITOCHONDRIAL"/>
    <property type="match status" value="1"/>
</dbReference>
<sequence>MIRLNWIQFISIYWLQVEVLNSPNTELVTSVPYTGNYTDQRTGEIWIGVSRADGLKCERCWNYEPQVGSFADHPTLCARCYDVINMQPLPAAAGIS</sequence>
<organism evidence="1 2">
    <name type="scientific">Ensete ventricosum</name>
    <name type="common">Abyssinian banana</name>
    <name type="synonym">Musa ensete</name>
    <dbReference type="NCBI Taxonomy" id="4639"/>
    <lineage>
        <taxon>Eukaryota</taxon>
        <taxon>Viridiplantae</taxon>
        <taxon>Streptophyta</taxon>
        <taxon>Embryophyta</taxon>
        <taxon>Tracheophyta</taxon>
        <taxon>Spermatophyta</taxon>
        <taxon>Magnoliopsida</taxon>
        <taxon>Liliopsida</taxon>
        <taxon>Zingiberales</taxon>
        <taxon>Musaceae</taxon>
        <taxon>Ensete</taxon>
    </lineage>
</organism>
<dbReference type="Pfam" id="PF06827">
    <property type="entry name" value="zf-FPG_IleRS"/>
    <property type="match status" value="1"/>
</dbReference>
<dbReference type="GO" id="GO:0005524">
    <property type="term" value="F:ATP binding"/>
    <property type="evidence" value="ECO:0007669"/>
    <property type="project" value="InterPro"/>
</dbReference>
<dbReference type="GO" id="GO:0004822">
    <property type="term" value="F:isoleucine-tRNA ligase activity"/>
    <property type="evidence" value="ECO:0007669"/>
    <property type="project" value="TreeGrafter"/>
</dbReference>
<dbReference type="Gene3D" id="1.10.730.20">
    <property type="match status" value="1"/>
</dbReference>
<dbReference type="SUPFAM" id="SSF47323">
    <property type="entry name" value="Anticodon-binding domain of a subclass of class I aminoacyl-tRNA synthetases"/>
    <property type="match status" value="1"/>
</dbReference>
<dbReference type="InterPro" id="IPR009080">
    <property type="entry name" value="tRNAsynth_Ia_anticodon-bd"/>
</dbReference>
<protein>
    <submittedName>
        <fullName evidence="1">Uncharacterized protein</fullName>
    </submittedName>
</protein>
<dbReference type="GO" id="GO:0032543">
    <property type="term" value="P:mitochondrial translation"/>
    <property type="evidence" value="ECO:0007669"/>
    <property type="project" value="TreeGrafter"/>
</dbReference>
<name>A0A444ECG5_ENSVE</name>
<dbReference type="PANTHER" id="PTHR42765">
    <property type="entry name" value="SOLEUCYL-TRNA SYNTHETASE"/>
    <property type="match status" value="1"/>
</dbReference>
<dbReference type="GO" id="GO:0005739">
    <property type="term" value="C:mitochondrion"/>
    <property type="evidence" value="ECO:0007669"/>
    <property type="project" value="TreeGrafter"/>
</dbReference>
<comment type="caution">
    <text evidence="1">The sequence shown here is derived from an EMBL/GenBank/DDBJ whole genome shotgun (WGS) entry which is preliminary data.</text>
</comment>
<gene>
    <name evidence="1" type="ORF">B296_00028414</name>
</gene>
<dbReference type="InterPro" id="IPR050081">
    <property type="entry name" value="Ile-tRNA_ligase"/>
</dbReference>
<dbReference type="AlphaFoldDB" id="A0A444ECG5"/>